<dbReference type="EMBL" id="RSED01000015">
    <property type="protein sequence ID" value="RRS03082.1"/>
    <property type="molecule type" value="Genomic_DNA"/>
</dbReference>
<dbReference type="AlphaFoldDB" id="A0A3R8S791"/>
<dbReference type="RefSeq" id="WP_125244545.1">
    <property type="nucleotide sequence ID" value="NZ_RSED01000015.1"/>
</dbReference>
<comment type="caution">
    <text evidence="3">The sequence shown here is derived from an EMBL/GenBank/DDBJ whole genome shotgun (WGS) entry which is preliminary data.</text>
</comment>
<dbReference type="OrthoDB" id="5296002at2"/>
<evidence type="ECO:0000313" key="4">
    <source>
        <dbReference type="Proteomes" id="UP000269265"/>
    </source>
</evidence>
<name>A0A3R8S791_9BURK</name>
<evidence type="ECO:0000256" key="2">
    <source>
        <dbReference type="SAM" id="Phobius"/>
    </source>
</evidence>
<sequence length="412" mass="43275">MDDAIVEVLGVPQDTQNRTTQPAIALLESQAEAQKLSLAADDAGATWTAIEVPETGLRNICALTETESQAHALIAFGSEHALLVITLGGELVMTRTIEVASAALMGSEEARGGALGRAGLEVLRTLDTFERTHSKVTLSGLTVALPGGAASMAEVLADLVYVPVKALEMGQLLDCSALGETSEQIEALASLENLCLLGAALRPASQARGIQQINMQDAERPQGGALTWGAVWGVRAVVAVLGVAVVAVIGMSVATKSFESQAAGLEAQLGPLTAATVSMPPPPDMDKLNELRKGEALQRRLSEALSSATANASQGYSEYLMALGRQAQPNVWITGLTVHGSGGQLELSGRMTDPGFLPGYLSRLERETQFKGRRFAQVEIGVVSSEMTGDQRLTTFSLSTQDTPRSSKEIKP</sequence>
<feature type="region of interest" description="Disordered" evidence="1">
    <location>
        <begin position="393"/>
        <end position="412"/>
    </location>
</feature>
<reference evidence="3 4" key="1">
    <citation type="submission" date="2018-12" db="EMBL/GenBank/DDBJ databases">
        <title>The whole draft genome of Aquabacterium sp. SJQ9.</title>
        <authorList>
            <person name="Sun L."/>
            <person name="Gao X."/>
            <person name="Chen W."/>
            <person name="Huang K."/>
        </authorList>
    </citation>
    <scope>NUCLEOTIDE SEQUENCE [LARGE SCALE GENOMIC DNA]</scope>
    <source>
        <strain evidence="3 4">SJQ9</strain>
    </source>
</reference>
<feature type="compositionally biased region" description="Polar residues" evidence="1">
    <location>
        <begin position="393"/>
        <end position="404"/>
    </location>
</feature>
<dbReference type="Proteomes" id="UP000269265">
    <property type="component" value="Unassembled WGS sequence"/>
</dbReference>
<dbReference type="Pfam" id="PF05137">
    <property type="entry name" value="PilN"/>
    <property type="match status" value="1"/>
</dbReference>
<keyword evidence="4" id="KW-1185">Reference proteome</keyword>
<evidence type="ECO:0000256" key="1">
    <source>
        <dbReference type="SAM" id="MobiDB-lite"/>
    </source>
</evidence>
<feature type="transmembrane region" description="Helical" evidence="2">
    <location>
        <begin position="225"/>
        <end position="249"/>
    </location>
</feature>
<organism evidence="3 4">
    <name type="scientific">Aquabacterium soli</name>
    <dbReference type="NCBI Taxonomy" id="2493092"/>
    <lineage>
        <taxon>Bacteria</taxon>
        <taxon>Pseudomonadati</taxon>
        <taxon>Pseudomonadota</taxon>
        <taxon>Betaproteobacteria</taxon>
        <taxon>Burkholderiales</taxon>
        <taxon>Aquabacterium</taxon>
    </lineage>
</organism>
<proteinExistence type="predicted"/>
<keyword evidence="2" id="KW-0472">Membrane</keyword>
<accession>A0A3R8S791</accession>
<keyword evidence="2" id="KW-0812">Transmembrane</keyword>
<keyword evidence="2" id="KW-1133">Transmembrane helix</keyword>
<evidence type="ECO:0000313" key="3">
    <source>
        <dbReference type="EMBL" id="RRS03082.1"/>
    </source>
</evidence>
<protein>
    <submittedName>
        <fullName evidence="3">Uncharacterized protein</fullName>
    </submittedName>
</protein>
<gene>
    <name evidence="3" type="ORF">EIP75_17320</name>
</gene>
<dbReference type="InterPro" id="IPR007813">
    <property type="entry name" value="PilN"/>
</dbReference>